<sequence length="361" mass="41202">MGDIKDPQLSALNVGELDLYVDSMEPSRIDCIGNQGWVDWHIRLQKLNQQAVLEASSMMEERTKETLISSGKLPVLVYEAICIQVWRTKIYPQIIKLEPAPENTFGVYMVLYHEAATVGLLETVLFHEDGAQCISEVVIDLLNYAVDQLTVLLALINYIAEHMEVGGAGASISTNLYKTHDVPSLLTHLLLHEPWMRRNEKGELQTFNYGRWSKPSAEDLSQLHRTEAQLWLCVRQLLLEPRLSHYYTIDECRRNAFCRIKDAYLKQVHKRTKTLAKSQLELFHMDGSEESRNMAKKLLESYTSDAALALDSGGAKCAKCGDKASKKCSRCKTEWYCGRECQVQQWPKHKEICDQFSKLCV</sequence>
<dbReference type="Pfam" id="PF01753">
    <property type="entry name" value="zf-MYND"/>
    <property type="match status" value="1"/>
</dbReference>
<evidence type="ECO:0000259" key="5">
    <source>
        <dbReference type="PROSITE" id="PS50865"/>
    </source>
</evidence>
<dbReference type="GO" id="GO:0034451">
    <property type="term" value="C:centriolar satellite"/>
    <property type="evidence" value="ECO:0007669"/>
    <property type="project" value="TreeGrafter"/>
</dbReference>
<dbReference type="InterPro" id="IPR002893">
    <property type="entry name" value="Znf_MYND"/>
</dbReference>
<dbReference type="GO" id="GO:0044458">
    <property type="term" value="P:motile cilium assembly"/>
    <property type="evidence" value="ECO:0007669"/>
    <property type="project" value="TreeGrafter"/>
</dbReference>
<evidence type="ECO:0000256" key="4">
    <source>
        <dbReference type="PROSITE-ProRule" id="PRU00134"/>
    </source>
</evidence>
<feature type="domain" description="MYND-type" evidence="5">
    <location>
        <begin position="317"/>
        <end position="353"/>
    </location>
</feature>
<protein>
    <recommendedName>
        <fullName evidence="5">MYND-type domain-containing protein</fullName>
    </recommendedName>
</protein>
<keyword evidence="1" id="KW-0479">Metal-binding</keyword>
<evidence type="ECO:0000256" key="2">
    <source>
        <dbReference type="ARBA" id="ARBA00022771"/>
    </source>
</evidence>
<dbReference type="SUPFAM" id="SSF144232">
    <property type="entry name" value="HIT/MYND zinc finger-like"/>
    <property type="match status" value="1"/>
</dbReference>
<dbReference type="PANTHER" id="PTHR13244">
    <property type="entry name" value="ZINC FINGER MYND DOMAIN CONTAINING PROTEIN 10"/>
    <property type="match status" value="1"/>
</dbReference>
<comment type="caution">
    <text evidence="6">The sequence shown here is derived from an EMBL/GenBank/DDBJ whole genome shotgun (WGS) entry which is preliminary data.</text>
</comment>
<keyword evidence="2 4" id="KW-0863">Zinc-finger</keyword>
<dbReference type="GO" id="GO:0036159">
    <property type="term" value="P:inner dynein arm assembly"/>
    <property type="evidence" value="ECO:0007669"/>
    <property type="project" value="TreeGrafter"/>
</dbReference>
<dbReference type="EMBL" id="JACEFF010000292">
    <property type="protein sequence ID" value="KAH9640176.1"/>
    <property type="molecule type" value="Genomic_DNA"/>
</dbReference>
<reference evidence="6" key="1">
    <citation type="journal article" date="2021" name="G3 (Bethesda)">
        <title>Genome and transcriptome analysis of the beet armyworm Spodoptera exigua reveals targets for pest control. .</title>
        <authorList>
            <person name="Simon S."/>
            <person name="Breeschoten T."/>
            <person name="Jansen H.J."/>
            <person name="Dirks R.P."/>
            <person name="Schranz M.E."/>
            <person name="Ros V.I.D."/>
        </authorList>
    </citation>
    <scope>NUCLEOTIDE SEQUENCE</scope>
    <source>
        <strain evidence="6">TB_SE_WUR_2020</strain>
    </source>
</reference>
<keyword evidence="3" id="KW-0862">Zinc</keyword>
<organism evidence="6 7">
    <name type="scientific">Spodoptera exigua</name>
    <name type="common">Beet armyworm</name>
    <name type="synonym">Noctua fulgens</name>
    <dbReference type="NCBI Taxonomy" id="7107"/>
    <lineage>
        <taxon>Eukaryota</taxon>
        <taxon>Metazoa</taxon>
        <taxon>Ecdysozoa</taxon>
        <taxon>Arthropoda</taxon>
        <taxon>Hexapoda</taxon>
        <taxon>Insecta</taxon>
        <taxon>Pterygota</taxon>
        <taxon>Neoptera</taxon>
        <taxon>Endopterygota</taxon>
        <taxon>Lepidoptera</taxon>
        <taxon>Glossata</taxon>
        <taxon>Ditrysia</taxon>
        <taxon>Noctuoidea</taxon>
        <taxon>Noctuidae</taxon>
        <taxon>Amphipyrinae</taxon>
        <taxon>Spodoptera</taxon>
    </lineage>
</organism>
<dbReference type="GO" id="GO:0005737">
    <property type="term" value="C:cytoplasm"/>
    <property type="evidence" value="ECO:0007669"/>
    <property type="project" value="TreeGrafter"/>
</dbReference>
<evidence type="ECO:0000256" key="3">
    <source>
        <dbReference type="ARBA" id="ARBA00022833"/>
    </source>
</evidence>
<proteinExistence type="predicted"/>
<dbReference type="PANTHER" id="PTHR13244:SF7">
    <property type="entry name" value="ZINC FINGER MYND DOMAIN-CONTAINING PROTEIN 10"/>
    <property type="match status" value="1"/>
</dbReference>
<evidence type="ECO:0000313" key="6">
    <source>
        <dbReference type="EMBL" id="KAH9640176.1"/>
    </source>
</evidence>
<dbReference type="GO" id="GO:0008270">
    <property type="term" value="F:zinc ion binding"/>
    <property type="evidence" value="ECO:0007669"/>
    <property type="project" value="UniProtKB-KW"/>
</dbReference>
<dbReference type="Proteomes" id="UP000814243">
    <property type="component" value="Unassembled WGS sequence"/>
</dbReference>
<name>A0A922MPJ1_SPOEX</name>
<evidence type="ECO:0000256" key="1">
    <source>
        <dbReference type="ARBA" id="ARBA00022723"/>
    </source>
</evidence>
<gene>
    <name evidence="6" type="ORF">HF086_007375</name>
</gene>
<dbReference type="InterPro" id="IPR052298">
    <property type="entry name" value="ZMYND10"/>
</dbReference>
<dbReference type="PROSITE" id="PS50865">
    <property type="entry name" value="ZF_MYND_2"/>
    <property type="match status" value="1"/>
</dbReference>
<dbReference type="GO" id="GO:0036158">
    <property type="term" value="P:outer dynein arm assembly"/>
    <property type="evidence" value="ECO:0007669"/>
    <property type="project" value="TreeGrafter"/>
</dbReference>
<evidence type="ECO:0000313" key="7">
    <source>
        <dbReference type="Proteomes" id="UP000814243"/>
    </source>
</evidence>
<accession>A0A922MPJ1</accession>
<dbReference type="PROSITE" id="PS01360">
    <property type="entry name" value="ZF_MYND_1"/>
    <property type="match status" value="1"/>
</dbReference>
<dbReference type="Gene3D" id="6.10.140.2220">
    <property type="match status" value="1"/>
</dbReference>
<dbReference type="AlphaFoldDB" id="A0A922MPJ1"/>